<feature type="domain" description="DUF4180" evidence="1">
    <location>
        <begin position="9"/>
        <end position="118"/>
    </location>
</feature>
<evidence type="ECO:0000259" key="1">
    <source>
        <dbReference type="Pfam" id="PF13788"/>
    </source>
</evidence>
<dbReference type="InterPro" id="IPR025438">
    <property type="entry name" value="DUF4180"/>
</dbReference>
<proteinExistence type="predicted"/>
<evidence type="ECO:0000313" key="3">
    <source>
        <dbReference type="Proteomes" id="UP000270678"/>
    </source>
</evidence>
<dbReference type="AlphaFoldDB" id="A0A3Q9IAM1"/>
<accession>A0A3Q9IAM1</accession>
<evidence type="ECO:0000313" key="2">
    <source>
        <dbReference type="EMBL" id="AZS16589.1"/>
    </source>
</evidence>
<dbReference type="OrthoDB" id="8595425at2"/>
<dbReference type="Pfam" id="PF13788">
    <property type="entry name" value="DUF4180"/>
    <property type="match status" value="1"/>
</dbReference>
<keyword evidence="3" id="KW-1185">Reference proteome</keyword>
<dbReference type="EMBL" id="CP034346">
    <property type="protein sequence ID" value="AZS16589.1"/>
    <property type="molecule type" value="Genomic_DNA"/>
</dbReference>
<reference evidence="3" key="1">
    <citation type="submission" date="2018-12" db="EMBL/GenBank/DDBJ databases">
        <title>Complete genome sequence of Paenibacillus sp. MBLB1234.</title>
        <authorList>
            <person name="Nam Y.-D."/>
            <person name="Kang J."/>
            <person name="Chung W.-H."/>
            <person name="Park Y.S."/>
        </authorList>
    </citation>
    <scope>NUCLEOTIDE SEQUENCE [LARGE SCALE GENOMIC DNA]</scope>
    <source>
        <strain evidence="3">MBLB1234</strain>
    </source>
</reference>
<dbReference type="RefSeq" id="WP_127001338.1">
    <property type="nucleotide sequence ID" value="NZ_CP034346.1"/>
</dbReference>
<name>A0A3Q9IAM1_9BACL</name>
<protein>
    <submittedName>
        <fullName evidence="2">DUF4180 domain-containing protein</fullName>
    </submittedName>
</protein>
<organism evidence="2 3">
    <name type="scientific">Paenibacillus lutimineralis</name>
    <dbReference type="NCBI Taxonomy" id="2707005"/>
    <lineage>
        <taxon>Bacteria</taxon>
        <taxon>Bacillati</taxon>
        <taxon>Bacillota</taxon>
        <taxon>Bacilli</taxon>
        <taxon>Bacillales</taxon>
        <taxon>Paenibacillaceae</taxon>
        <taxon>Paenibacillus</taxon>
    </lineage>
</organism>
<gene>
    <name evidence="2" type="ORF">EI981_20430</name>
</gene>
<dbReference type="KEGG" id="plut:EI981_20430"/>
<sequence length="121" mass="13603">MNIRKITENGIEIAIVDSNDILIYDTQSALDLIATISYQTGADRFILSKSAIDEKFFDLKTGLAGEVLQKFINYQAKVAVVGDFTIYSSKSLKDFIYESNHGKNIFFLPDEQQAIDKLSQI</sequence>
<dbReference type="Proteomes" id="UP000270678">
    <property type="component" value="Chromosome"/>
</dbReference>